<keyword evidence="2" id="KW-0560">Oxidoreductase</keyword>
<feature type="domain" description="VOC" evidence="1">
    <location>
        <begin position="3"/>
        <end position="122"/>
    </location>
</feature>
<gene>
    <name evidence="2" type="ORF">DFQ01_109165</name>
</gene>
<protein>
    <submittedName>
        <fullName evidence="2">Glyoxalase/bleomycin resistance protein/dioxygenase superfamily protein</fullName>
    </submittedName>
</protein>
<keyword evidence="2" id="KW-0223">Dioxygenase</keyword>
<name>A0A2V2YVQ1_9BACL</name>
<dbReference type="EMBL" id="QGTQ01000009">
    <property type="protein sequence ID" value="PWW02540.1"/>
    <property type="molecule type" value="Genomic_DNA"/>
</dbReference>
<evidence type="ECO:0000259" key="1">
    <source>
        <dbReference type="PROSITE" id="PS51819"/>
    </source>
</evidence>
<evidence type="ECO:0000313" key="2">
    <source>
        <dbReference type="EMBL" id="PWW02540.1"/>
    </source>
</evidence>
<dbReference type="CDD" id="cd06587">
    <property type="entry name" value="VOC"/>
    <property type="match status" value="1"/>
</dbReference>
<sequence length="122" mass="13882">MGMFYGVGIFVPVSDLKRSTEWYKNMLGFEITFNDEPKATVTMMNDERIMFCLVQSYDIVPPKFPRNDYGVGQYYNFHTTDVQGAHRMLQEKGATVGDIHDFDGMQGFSLTDPDGNLYGVVN</sequence>
<proteinExistence type="predicted"/>
<dbReference type="PROSITE" id="PS51819">
    <property type="entry name" value="VOC"/>
    <property type="match status" value="1"/>
</dbReference>
<dbReference type="InterPro" id="IPR004360">
    <property type="entry name" value="Glyas_Fos-R_dOase_dom"/>
</dbReference>
<dbReference type="Gene3D" id="3.10.180.10">
    <property type="entry name" value="2,3-Dihydroxybiphenyl 1,2-Dioxygenase, domain 1"/>
    <property type="match status" value="1"/>
</dbReference>
<dbReference type="Pfam" id="PF00903">
    <property type="entry name" value="Glyoxalase"/>
    <property type="match status" value="1"/>
</dbReference>
<comment type="caution">
    <text evidence="2">The sequence shown here is derived from an EMBL/GenBank/DDBJ whole genome shotgun (WGS) entry which is preliminary data.</text>
</comment>
<reference evidence="2 3" key="1">
    <citation type="submission" date="2018-05" db="EMBL/GenBank/DDBJ databases">
        <title>Genomic Encyclopedia of Type Strains, Phase III (KMG-III): the genomes of soil and plant-associated and newly described type strains.</title>
        <authorList>
            <person name="Whitman W."/>
        </authorList>
    </citation>
    <scope>NUCLEOTIDE SEQUENCE [LARGE SCALE GENOMIC DNA]</scope>
    <source>
        <strain evidence="2 3">CECT 5696</strain>
    </source>
</reference>
<dbReference type="InterPro" id="IPR037523">
    <property type="entry name" value="VOC_core"/>
</dbReference>
<dbReference type="AlphaFoldDB" id="A0A2V2YVQ1"/>
<organism evidence="2 3">
    <name type="scientific">Paenibacillus cellulosilyticus</name>
    <dbReference type="NCBI Taxonomy" id="375489"/>
    <lineage>
        <taxon>Bacteria</taxon>
        <taxon>Bacillati</taxon>
        <taxon>Bacillota</taxon>
        <taxon>Bacilli</taxon>
        <taxon>Bacillales</taxon>
        <taxon>Paenibacillaceae</taxon>
        <taxon>Paenibacillus</taxon>
    </lineage>
</organism>
<dbReference type="GO" id="GO:0051213">
    <property type="term" value="F:dioxygenase activity"/>
    <property type="evidence" value="ECO:0007669"/>
    <property type="project" value="UniProtKB-KW"/>
</dbReference>
<dbReference type="RefSeq" id="WP_110044573.1">
    <property type="nucleotide sequence ID" value="NZ_CP054613.1"/>
</dbReference>
<dbReference type="OrthoDB" id="2184229at2"/>
<evidence type="ECO:0000313" key="3">
    <source>
        <dbReference type="Proteomes" id="UP000246635"/>
    </source>
</evidence>
<accession>A0A2V2YVQ1</accession>
<dbReference type="Proteomes" id="UP000246635">
    <property type="component" value="Unassembled WGS sequence"/>
</dbReference>
<keyword evidence="3" id="KW-1185">Reference proteome</keyword>
<dbReference type="SUPFAM" id="SSF54593">
    <property type="entry name" value="Glyoxalase/Bleomycin resistance protein/Dihydroxybiphenyl dioxygenase"/>
    <property type="match status" value="1"/>
</dbReference>
<dbReference type="InterPro" id="IPR029068">
    <property type="entry name" value="Glyas_Bleomycin-R_OHBP_Dase"/>
</dbReference>